<evidence type="ECO:0000256" key="2">
    <source>
        <dbReference type="ARBA" id="ARBA00022692"/>
    </source>
</evidence>
<keyword evidence="4 5" id="KW-0472">Membrane</keyword>
<feature type="transmembrane region" description="Helical" evidence="5">
    <location>
        <begin position="341"/>
        <end position="366"/>
    </location>
</feature>
<organism evidence="7 8">
    <name type="scientific">Luteimicrobium xylanilyticum</name>
    <dbReference type="NCBI Taxonomy" id="1133546"/>
    <lineage>
        <taxon>Bacteria</taxon>
        <taxon>Bacillati</taxon>
        <taxon>Actinomycetota</taxon>
        <taxon>Actinomycetes</taxon>
        <taxon>Micrococcales</taxon>
        <taxon>Luteimicrobium</taxon>
    </lineage>
</organism>
<feature type="transmembrane region" description="Helical" evidence="5">
    <location>
        <begin position="378"/>
        <end position="405"/>
    </location>
</feature>
<feature type="transmembrane region" description="Helical" evidence="5">
    <location>
        <begin position="143"/>
        <end position="164"/>
    </location>
</feature>
<evidence type="ECO:0000256" key="1">
    <source>
        <dbReference type="ARBA" id="ARBA00004651"/>
    </source>
</evidence>
<feature type="domain" description="Major facilitator superfamily (MFS) profile" evidence="6">
    <location>
        <begin position="18"/>
        <end position="476"/>
    </location>
</feature>
<dbReference type="EMBL" id="CP045529">
    <property type="protein sequence ID" value="QFU99604.1"/>
    <property type="molecule type" value="Genomic_DNA"/>
</dbReference>
<dbReference type="PANTHER" id="PTHR42718">
    <property type="entry name" value="MAJOR FACILITATOR SUPERFAMILY MULTIDRUG TRANSPORTER MFSC"/>
    <property type="match status" value="1"/>
</dbReference>
<feature type="transmembrane region" description="Helical" evidence="5">
    <location>
        <begin position="279"/>
        <end position="300"/>
    </location>
</feature>
<feature type="transmembrane region" description="Helical" evidence="5">
    <location>
        <begin position="170"/>
        <end position="188"/>
    </location>
</feature>
<dbReference type="CDD" id="cd17321">
    <property type="entry name" value="MFS_MMR_MDR_like"/>
    <property type="match status" value="1"/>
</dbReference>
<feature type="transmembrane region" description="Helical" evidence="5">
    <location>
        <begin position="306"/>
        <end position="329"/>
    </location>
</feature>
<evidence type="ECO:0000256" key="3">
    <source>
        <dbReference type="ARBA" id="ARBA00022989"/>
    </source>
</evidence>
<feature type="transmembrane region" description="Helical" evidence="5">
    <location>
        <begin position="52"/>
        <end position="72"/>
    </location>
</feature>
<dbReference type="PROSITE" id="PS50850">
    <property type="entry name" value="MFS"/>
    <property type="match status" value="1"/>
</dbReference>
<evidence type="ECO:0000313" key="8">
    <source>
        <dbReference type="Proteomes" id="UP000326702"/>
    </source>
</evidence>
<dbReference type="OrthoDB" id="102502at2"/>
<dbReference type="Gene3D" id="1.20.1250.20">
    <property type="entry name" value="MFS general substrate transporter like domains"/>
    <property type="match status" value="1"/>
</dbReference>
<dbReference type="GO" id="GO:0022857">
    <property type="term" value="F:transmembrane transporter activity"/>
    <property type="evidence" value="ECO:0007669"/>
    <property type="project" value="InterPro"/>
</dbReference>
<reference evidence="7 8" key="1">
    <citation type="submission" date="2019-10" db="EMBL/GenBank/DDBJ databases">
        <title>Genome sequence of Luteimicrobium xylanilyticum HY-24.</title>
        <authorList>
            <person name="Kim D.Y."/>
            <person name="Park H.-Y."/>
        </authorList>
    </citation>
    <scope>NUCLEOTIDE SEQUENCE [LARGE SCALE GENOMIC DNA]</scope>
    <source>
        <strain evidence="7 8">HY-24</strain>
    </source>
</reference>
<dbReference type="Proteomes" id="UP000326702">
    <property type="component" value="Chromosome"/>
</dbReference>
<feature type="transmembrane region" description="Helical" evidence="5">
    <location>
        <begin position="230"/>
        <end position="251"/>
    </location>
</feature>
<dbReference type="Gene3D" id="1.20.1720.10">
    <property type="entry name" value="Multidrug resistance protein D"/>
    <property type="match status" value="1"/>
</dbReference>
<evidence type="ECO:0000259" key="6">
    <source>
        <dbReference type="PROSITE" id="PS50850"/>
    </source>
</evidence>
<dbReference type="RefSeq" id="WP_036947467.1">
    <property type="nucleotide sequence ID" value="NZ_BAABIH010000016.1"/>
</dbReference>
<keyword evidence="3 5" id="KW-1133">Transmembrane helix</keyword>
<accession>A0A5P9QDR5</accession>
<dbReference type="KEGG" id="lxl:KDY119_03139"/>
<dbReference type="InterPro" id="IPR036259">
    <property type="entry name" value="MFS_trans_sf"/>
</dbReference>
<name>A0A5P9QDR5_9MICO</name>
<gene>
    <name evidence="7" type="ORF">KDY119_03139</name>
</gene>
<dbReference type="InterPro" id="IPR011701">
    <property type="entry name" value="MFS"/>
</dbReference>
<proteinExistence type="predicted"/>
<evidence type="ECO:0000313" key="7">
    <source>
        <dbReference type="EMBL" id="QFU99604.1"/>
    </source>
</evidence>
<feature type="transmembrane region" description="Helical" evidence="5">
    <location>
        <begin position="451"/>
        <end position="470"/>
    </location>
</feature>
<evidence type="ECO:0000256" key="4">
    <source>
        <dbReference type="ARBA" id="ARBA00023136"/>
    </source>
</evidence>
<sequence length="476" mass="48149">MTVIAEPAAPTRPLTRTGLVVLLAGPFLANLDFFITNAALPSIRRDLAASSAALELVVAGYGTAYAVMLVLAGRLGDEHGRRRLFAVGRGAFTVTSLAAGMSTTVSTLLLARVLQGASAALMTPQTLATVQSALTGRRRASAIAAYAAAGGLAAVVGQLLGGVLVSTLSWRAIFLVNVPVGLTALLLLRRTVPPTRSERRVGADVRGTVLLAVSIGALLVPLAEGPALRWPGWCTASLVLSGVASGTFVAWSARAPRRGIVPLLPLALVTGVPSMRRGLPVVVGFFGVFGAFMFVFAVGAQEGLGLSPLAAGIAITPVCLAYFATSFVVPRLLERLGRRVLALGLAVEAVGLAATLAIVVTAWRSLGGDADRSSPPVVAAAAVLALVVVGVGQALAVGSLFRLILSEVPAESAGVGSGLLVTTQQTAMALGVAGLGSIFSAVAAGSMRAGVIVAFAVMSGLTLLLAALSLRLPQHG</sequence>
<feature type="transmembrane region" description="Helical" evidence="5">
    <location>
        <begin position="208"/>
        <end position="224"/>
    </location>
</feature>
<dbReference type="AlphaFoldDB" id="A0A5P9QDR5"/>
<keyword evidence="2 5" id="KW-0812">Transmembrane</keyword>
<comment type="subcellular location">
    <subcellularLocation>
        <location evidence="1">Cell membrane</location>
        <topology evidence="1">Multi-pass membrane protein</topology>
    </subcellularLocation>
</comment>
<dbReference type="InterPro" id="IPR020846">
    <property type="entry name" value="MFS_dom"/>
</dbReference>
<protein>
    <submittedName>
        <fullName evidence="7">Putative MFS-type transporter YhcA</fullName>
    </submittedName>
</protein>
<dbReference type="Pfam" id="PF07690">
    <property type="entry name" value="MFS_1"/>
    <property type="match status" value="1"/>
</dbReference>
<feature type="transmembrane region" description="Helical" evidence="5">
    <location>
        <begin position="20"/>
        <end position="40"/>
    </location>
</feature>
<evidence type="ECO:0000256" key="5">
    <source>
        <dbReference type="SAM" id="Phobius"/>
    </source>
</evidence>
<keyword evidence="8" id="KW-1185">Reference proteome</keyword>
<dbReference type="PANTHER" id="PTHR42718:SF39">
    <property type="entry name" value="ACTINORHODIN TRANSPORTER-RELATED"/>
    <property type="match status" value="1"/>
</dbReference>
<dbReference type="GO" id="GO:0005886">
    <property type="term" value="C:plasma membrane"/>
    <property type="evidence" value="ECO:0007669"/>
    <property type="project" value="UniProtKB-SubCell"/>
</dbReference>
<dbReference type="SUPFAM" id="SSF103473">
    <property type="entry name" value="MFS general substrate transporter"/>
    <property type="match status" value="1"/>
</dbReference>